<sequence length="68" mass="7150">MAEPAGYLHMSRLPPAKPTNGPPAPPPIVDSSLGSSDLGPPAPSQPRPPRFAPASPRHPTPTREPRSR</sequence>
<organism evidence="2">
    <name type="scientific">Panicum hallii</name>
    <dbReference type="NCBI Taxonomy" id="206008"/>
    <lineage>
        <taxon>Eukaryota</taxon>
        <taxon>Viridiplantae</taxon>
        <taxon>Streptophyta</taxon>
        <taxon>Embryophyta</taxon>
        <taxon>Tracheophyta</taxon>
        <taxon>Spermatophyta</taxon>
        <taxon>Magnoliopsida</taxon>
        <taxon>Liliopsida</taxon>
        <taxon>Poales</taxon>
        <taxon>Poaceae</taxon>
        <taxon>PACMAD clade</taxon>
        <taxon>Panicoideae</taxon>
        <taxon>Panicodae</taxon>
        <taxon>Paniceae</taxon>
        <taxon>Panicinae</taxon>
        <taxon>Panicum</taxon>
        <taxon>Panicum sect. Panicum</taxon>
    </lineage>
</organism>
<dbReference type="Proteomes" id="UP000243499">
    <property type="component" value="Chromosome 9"/>
</dbReference>
<evidence type="ECO:0000256" key="1">
    <source>
        <dbReference type="SAM" id="MobiDB-lite"/>
    </source>
</evidence>
<reference evidence="2" key="1">
    <citation type="submission" date="2018-04" db="EMBL/GenBank/DDBJ databases">
        <title>WGS assembly of Panicum hallii.</title>
        <authorList>
            <person name="Lovell J."/>
            <person name="Jenkins J."/>
            <person name="Lowry D."/>
            <person name="Mamidi S."/>
            <person name="Sreedasyam A."/>
            <person name="Weng X."/>
            <person name="Barry K."/>
            <person name="Bonette J."/>
            <person name="Campitelli B."/>
            <person name="Daum C."/>
            <person name="Gordon S."/>
            <person name="Gould B."/>
            <person name="Lipzen A."/>
            <person name="Macqueen A."/>
            <person name="Palacio-Mejia J."/>
            <person name="Plott C."/>
            <person name="Shakirov E."/>
            <person name="Shu S."/>
            <person name="Yoshinaga Y."/>
            <person name="Zane M."/>
            <person name="Rokhsar D."/>
            <person name="Grimwood J."/>
            <person name="Schmutz J."/>
            <person name="Juenger T."/>
        </authorList>
    </citation>
    <scope>NUCLEOTIDE SEQUENCE [LARGE SCALE GENOMIC DNA]</scope>
    <source>
        <strain evidence="2">FIL2</strain>
    </source>
</reference>
<name>A0A2T8I2V8_9POAL</name>
<gene>
    <name evidence="2" type="ORF">PAHAL_9G290000</name>
</gene>
<protein>
    <submittedName>
        <fullName evidence="2">Uncharacterized protein</fullName>
    </submittedName>
</protein>
<proteinExistence type="predicted"/>
<evidence type="ECO:0000313" key="2">
    <source>
        <dbReference type="EMBL" id="PVH32010.1"/>
    </source>
</evidence>
<feature type="compositionally biased region" description="Pro residues" evidence="1">
    <location>
        <begin position="15"/>
        <end position="28"/>
    </location>
</feature>
<dbReference type="AlphaFoldDB" id="A0A2T8I2V8"/>
<feature type="compositionally biased region" description="Pro residues" evidence="1">
    <location>
        <begin position="40"/>
        <end position="59"/>
    </location>
</feature>
<feature type="region of interest" description="Disordered" evidence="1">
    <location>
        <begin position="1"/>
        <end position="68"/>
    </location>
</feature>
<dbReference type="Gramene" id="PVH32010">
    <property type="protein sequence ID" value="PVH32010"/>
    <property type="gene ID" value="PAHAL_9G290000"/>
</dbReference>
<accession>A0A2T8I2V8</accession>
<dbReference type="EMBL" id="CM008054">
    <property type="protein sequence ID" value="PVH32010.1"/>
    <property type="molecule type" value="Genomic_DNA"/>
</dbReference>